<evidence type="ECO:0000256" key="1">
    <source>
        <dbReference type="ARBA" id="ARBA00010116"/>
    </source>
</evidence>
<dbReference type="Pfam" id="PF02369">
    <property type="entry name" value="Big_1"/>
    <property type="match status" value="2"/>
</dbReference>
<proteinExistence type="inferred from homology"/>
<dbReference type="Proteomes" id="UP000229307">
    <property type="component" value="Unassembled WGS sequence"/>
</dbReference>
<accession>A0A2M7SD65</accession>
<feature type="domain" description="Big-1" evidence="2">
    <location>
        <begin position="860"/>
        <end position="950"/>
    </location>
</feature>
<comment type="caution">
    <text evidence="3">The sequence shown here is derived from an EMBL/GenBank/DDBJ whole genome shotgun (WGS) entry which is preliminary data.</text>
</comment>
<gene>
    <name evidence="3" type="ORF">COY52_04590</name>
</gene>
<dbReference type="SUPFAM" id="SSF49373">
    <property type="entry name" value="Invasin/intimin cell-adhesion fragments"/>
    <property type="match status" value="2"/>
</dbReference>
<evidence type="ECO:0000259" key="2">
    <source>
        <dbReference type="SMART" id="SM00634"/>
    </source>
</evidence>
<organism evidence="3 4">
    <name type="scientific">Candidatus Desantisbacteria bacterium CG_4_10_14_0_8_um_filter_48_22</name>
    <dbReference type="NCBI Taxonomy" id="1974543"/>
    <lineage>
        <taxon>Bacteria</taxon>
        <taxon>Candidatus Desantisiibacteriota</taxon>
    </lineage>
</organism>
<dbReference type="Gene3D" id="2.60.40.10">
    <property type="entry name" value="Immunoglobulins"/>
    <property type="match status" value="2"/>
</dbReference>
<sequence length="1440" mass="158626">MIENANIRLTVNTNGTWGVMDKATNETWSSNIYNARFGLCYRTGVGTTVLNNFSLGTTATRVTLTSVTYSITIYMDIANNAMNISYDTTGTTLDWIQLVEDGLWTRQADNGYMLIPLRMGILLPADSSKSFSWDFYTYRGGCDIAMMGASKNGSAVLARWEDPYIWPNVRSTTGSGTQTLSSTIYSYRGAYSPPGKKGIRLVFLGTGDWDNICSTYRSEINDTWALTWDEKNDRNLDKLFGASSVKLWGTLWRSMNDASNVEQSKGIDWTFQEVGEVADHFKNDLQAENVLFQIGGWINRGYDNRHPDILPAAPECGGNVPLTATSKKVREDLNYLFGFHDNYQDYYDDATSIDSHDYIIQNPAGTYVRGGKWAGGWCWLICSQMGLQLAQRPQNMPMVKQLFNPTFYFTDTTFVAELMECFAPAHPETLRGDMYYKQQLCDYERSLFGFMGSEDGREWAVPHATFFEGIGGAAGKYNYDMNPLDAAGAIDIPLFSMVYHDCVVPYGKYGYGVTGAAPYVMYHLSGGFPLNYHSNFGNNHLFWKTLDTSFILPISPGVQSATQTGTNTFQITYKWDVFGEINSNVTSFIHFETTPLTGGTADFQNDHGLTPPTNEWTVGTYIDGPYNVTIPSPGPDTYTISMGLFEPSSGQRASLQGDDDGTLRYRAGYIVLSAGPTITFVPPDTTTVDTTNKAVFCRADNGWAEGMYIFDRFFKNTHEFLSPLHELTAKMLITNYEFLTPDYMVRRITFGSGAVRVGYNTGSGDYDYTCLDASVAKLPPYGFVIEAPNFIAFHALSWQGLNYDSSTYFTYRSLDGKPIATSNRIRVYHGFGDPRVIINGETRVVYREAILCTSTAVSETLSYLQVEPSVTPADGFMSSMITVRVRDTNGNALPNKTVTLKTSRGTGVDSIVQPSLTDSSGVCVGYISSKTAGADTVTATCDGLTITQCVDCNPSFEDGQSRPEYWTRNQGDNSFEWDYTVYKTGLRSAKIENARDTNTWTNWEQIVDVTPGSVYRFTGWLRTGVMAGGCSAAFFVHNLQTSESAIISQSWTTSVGASSSPWTKYTIGTITAENTCVKMRLGCSIYQGATGGSTAWFDDVRLARVPTITFSGSSPPAGKTMCFLEVSSPAAEANGKASCTVTVTVRTETAVPLSGKRVTIYTSRGSVIDTVVQPGLTDGNGQCTGTISSWITGDDTVTAVCDGNTIYQNLIINYSFEEGDVWPDPWGKNNWSPDRYYCYVLDSTVACSGAKSAKTENDQVMGFINWEQTLNAVPGSAYKFTGCSKTDTMGAGDTCYFIIHHLVNQADGYPKSQDQVTVTTPYSAWTQHTLNPAVESDVNWFRIICAYNQADTSGATVWYDDLSLRRSPTISFVGASRLAITTPQRFLTTSDYESIVIQAQWSDGTKATNFNGICTITSSSSTGRFLAPGSTIWSAYNYLG</sequence>
<evidence type="ECO:0000313" key="4">
    <source>
        <dbReference type="Proteomes" id="UP000229307"/>
    </source>
</evidence>
<name>A0A2M7SD65_9BACT</name>
<dbReference type="InterPro" id="IPR013783">
    <property type="entry name" value="Ig-like_fold"/>
</dbReference>
<dbReference type="EMBL" id="PFMR01000118">
    <property type="protein sequence ID" value="PIZ17424.1"/>
    <property type="molecule type" value="Genomic_DNA"/>
</dbReference>
<evidence type="ECO:0000313" key="3">
    <source>
        <dbReference type="EMBL" id="PIZ17424.1"/>
    </source>
</evidence>
<protein>
    <recommendedName>
        <fullName evidence="2">Big-1 domain-containing protein</fullName>
    </recommendedName>
</protein>
<dbReference type="InterPro" id="IPR008964">
    <property type="entry name" value="Invasin/intimin_cell_adhesion"/>
</dbReference>
<dbReference type="Gene3D" id="2.60.120.260">
    <property type="entry name" value="Galactose-binding domain-like"/>
    <property type="match status" value="2"/>
</dbReference>
<dbReference type="SMART" id="SM00634">
    <property type="entry name" value="BID_1"/>
    <property type="match status" value="2"/>
</dbReference>
<comment type="similarity">
    <text evidence="1">Belongs to the intimin/invasin family.</text>
</comment>
<dbReference type="Gene3D" id="3.20.20.80">
    <property type="entry name" value="Glycosidases"/>
    <property type="match status" value="1"/>
</dbReference>
<feature type="domain" description="Big-1" evidence="2">
    <location>
        <begin position="1120"/>
        <end position="1211"/>
    </location>
</feature>
<reference evidence="4" key="1">
    <citation type="submission" date="2017-09" db="EMBL/GenBank/DDBJ databases">
        <title>Depth-based differentiation of microbial function through sediment-hosted aquifers and enrichment of novel symbionts in the deep terrestrial subsurface.</title>
        <authorList>
            <person name="Probst A.J."/>
            <person name="Ladd B."/>
            <person name="Jarett J.K."/>
            <person name="Geller-Mcgrath D.E."/>
            <person name="Sieber C.M.K."/>
            <person name="Emerson J.B."/>
            <person name="Anantharaman K."/>
            <person name="Thomas B.C."/>
            <person name="Malmstrom R."/>
            <person name="Stieglmeier M."/>
            <person name="Klingl A."/>
            <person name="Woyke T."/>
            <person name="Ryan C.M."/>
            <person name="Banfield J.F."/>
        </authorList>
    </citation>
    <scope>NUCLEOTIDE SEQUENCE [LARGE SCALE GENOMIC DNA]</scope>
</reference>
<feature type="non-terminal residue" evidence="3">
    <location>
        <position position="1440"/>
    </location>
</feature>
<dbReference type="InterPro" id="IPR003344">
    <property type="entry name" value="Big_1_dom"/>
</dbReference>